<keyword evidence="1 5" id="KW-0489">Methyltransferase</keyword>
<dbReference type="GeneID" id="69906289"/>
<evidence type="ECO:0000256" key="4">
    <source>
        <dbReference type="ARBA" id="ARBA00022747"/>
    </source>
</evidence>
<dbReference type="Pfam" id="PF00145">
    <property type="entry name" value="DNA_methylase"/>
    <property type="match status" value="1"/>
</dbReference>
<evidence type="ECO:0000256" key="1">
    <source>
        <dbReference type="ARBA" id="ARBA00022603"/>
    </source>
</evidence>
<dbReference type="InterPro" id="IPR029063">
    <property type="entry name" value="SAM-dependent_MTases_sf"/>
</dbReference>
<dbReference type="EC" id="2.1.1.37" evidence="7"/>
<dbReference type="EMBL" id="BKAQ01000031">
    <property type="protein sequence ID" value="GEP83383.1"/>
    <property type="molecule type" value="Genomic_DNA"/>
</dbReference>
<dbReference type="GO" id="GO:0008168">
    <property type="term" value="F:methyltransferase activity"/>
    <property type="evidence" value="ECO:0007669"/>
    <property type="project" value="UniProtKB-KW"/>
</dbReference>
<keyword evidence="4" id="KW-0680">Restriction system</keyword>
<feature type="active site" evidence="5">
    <location>
        <position position="70"/>
    </location>
</feature>
<evidence type="ECO:0000313" key="8">
    <source>
        <dbReference type="EMBL" id="GEP83383.1"/>
    </source>
</evidence>
<dbReference type="Gene3D" id="3.40.50.150">
    <property type="entry name" value="Vaccinia Virus protein VP39"/>
    <property type="match status" value="1"/>
</dbReference>
<dbReference type="SUPFAM" id="SSF53335">
    <property type="entry name" value="S-adenosyl-L-methionine-dependent methyltransferases"/>
    <property type="match status" value="1"/>
</dbReference>
<gene>
    <name evidence="8" type="ORF">SKL01_25610</name>
</gene>
<comment type="caution">
    <text evidence="8">The sequence shown here is derived from an EMBL/GenBank/DDBJ whole genome shotgun (WGS) entry which is preliminary data.</text>
</comment>
<dbReference type="PROSITE" id="PS00094">
    <property type="entry name" value="C5_MTASE_1"/>
    <property type="match status" value="1"/>
</dbReference>
<evidence type="ECO:0000256" key="5">
    <source>
        <dbReference type="PROSITE-ProRule" id="PRU01016"/>
    </source>
</evidence>
<dbReference type="PROSITE" id="PS51679">
    <property type="entry name" value="SAM_MT_C5"/>
    <property type="match status" value="1"/>
</dbReference>
<dbReference type="Proteomes" id="UP000321040">
    <property type="component" value="Unassembled WGS sequence"/>
</dbReference>
<keyword evidence="2 5" id="KW-0808">Transferase</keyword>
<sequence length="317" mass="36203">MNFIDLFSGIGGFRIALEDAGGKCVFSSEIDKYARETYRMNFNEIPHGDITEIVSKDIPDHNVLAAGFPCQPFSLAGKRLGFEDARGTLFFEILKILKSKRPESFILENVAGIVNHDSGKTIKVIEDSLKNINYRFEWKLLNAKDYGVPQNRNRWYCIGVDNEKKYLKNLNIEKIFPKPKDLKYTIDDIIKYNDDEAYQISEIAKRNIKKFKNLYLEKNSMISNSLIANNIRPSKVSFSSKGISPCLTAKMGTGGNNVPVIEKWNRKLTEKECLMLMGFPKEFKIKENYSQSYKQIGNSVVVPIIKDISKNLINSLK</sequence>
<dbReference type="Gene3D" id="3.90.120.10">
    <property type="entry name" value="DNA Methylase, subunit A, domain 2"/>
    <property type="match status" value="1"/>
</dbReference>
<dbReference type="GO" id="GO:0032259">
    <property type="term" value="P:methylation"/>
    <property type="evidence" value="ECO:0007669"/>
    <property type="project" value="UniProtKB-KW"/>
</dbReference>
<reference evidence="8 9" key="1">
    <citation type="submission" date="2019-07" db="EMBL/GenBank/DDBJ databases">
        <title>Whole genome shotgun sequence of Staphylococcus kloosii NBRC 109624.</title>
        <authorList>
            <person name="Hosoyama A."/>
            <person name="Uohara A."/>
            <person name="Ohji S."/>
            <person name="Ichikawa N."/>
        </authorList>
    </citation>
    <scope>NUCLEOTIDE SEQUENCE [LARGE SCALE GENOMIC DNA]</scope>
    <source>
        <strain evidence="8 9">NBRC 109624</strain>
    </source>
</reference>
<dbReference type="PANTHER" id="PTHR46098:SF1">
    <property type="entry name" value="TRNA (CYTOSINE(38)-C(5))-METHYLTRANSFERASE"/>
    <property type="match status" value="1"/>
</dbReference>
<evidence type="ECO:0000256" key="6">
    <source>
        <dbReference type="RuleBase" id="RU000416"/>
    </source>
</evidence>
<dbReference type="PANTHER" id="PTHR46098">
    <property type="entry name" value="TRNA (CYTOSINE(38)-C(5))-METHYLTRANSFERASE"/>
    <property type="match status" value="1"/>
</dbReference>
<name>A0ABQ0XQH8_9STAP</name>
<organism evidence="8 9">
    <name type="scientific">Staphylococcus kloosii</name>
    <dbReference type="NCBI Taxonomy" id="29384"/>
    <lineage>
        <taxon>Bacteria</taxon>
        <taxon>Bacillati</taxon>
        <taxon>Bacillota</taxon>
        <taxon>Bacilli</taxon>
        <taxon>Bacillales</taxon>
        <taxon>Staphylococcaceae</taxon>
        <taxon>Staphylococcus</taxon>
    </lineage>
</organism>
<evidence type="ECO:0000256" key="7">
    <source>
        <dbReference type="RuleBase" id="RU000417"/>
    </source>
</evidence>
<evidence type="ECO:0000256" key="3">
    <source>
        <dbReference type="ARBA" id="ARBA00022691"/>
    </source>
</evidence>
<dbReference type="NCBIfam" id="TIGR00675">
    <property type="entry name" value="dcm"/>
    <property type="match status" value="1"/>
</dbReference>
<accession>A0ABQ0XQH8</accession>
<dbReference type="PRINTS" id="PR00105">
    <property type="entry name" value="C5METTRFRASE"/>
</dbReference>
<dbReference type="RefSeq" id="WP_103294776.1">
    <property type="nucleotide sequence ID" value="NZ_BKAQ01000031.1"/>
</dbReference>
<dbReference type="InterPro" id="IPR018117">
    <property type="entry name" value="C5_DNA_meth_AS"/>
</dbReference>
<comment type="catalytic activity">
    <reaction evidence="7">
        <text>a 2'-deoxycytidine in DNA + S-adenosyl-L-methionine = a 5-methyl-2'-deoxycytidine in DNA + S-adenosyl-L-homocysteine + H(+)</text>
        <dbReference type="Rhea" id="RHEA:13681"/>
        <dbReference type="Rhea" id="RHEA-COMP:11369"/>
        <dbReference type="Rhea" id="RHEA-COMP:11370"/>
        <dbReference type="ChEBI" id="CHEBI:15378"/>
        <dbReference type="ChEBI" id="CHEBI:57856"/>
        <dbReference type="ChEBI" id="CHEBI:59789"/>
        <dbReference type="ChEBI" id="CHEBI:85452"/>
        <dbReference type="ChEBI" id="CHEBI:85454"/>
        <dbReference type="EC" id="2.1.1.37"/>
    </reaction>
</comment>
<evidence type="ECO:0000313" key="9">
    <source>
        <dbReference type="Proteomes" id="UP000321040"/>
    </source>
</evidence>
<evidence type="ECO:0000256" key="2">
    <source>
        <dbReference type="ARBA" id="ARBA00022679"/>
    </source>
</evidence>
<dbReference type="CDD" id="cd00315">
    <property type="entry name" value="Cyt_C5_DNA_methylase"/>
    <property type="match status" value="1"/>
</dbReference>
<proteinExistence type="inferred from homology"/>
<keyword evidence="9" id="KW-1185">Reference proteome</keyword>
<keyword evidence="3 5" id="KW-0949">S-adenosyl-L-methionine</keyword>
<comment type="similarity">
    <text evidence="5 6">Belongs to the class I-like SAM-binding methyltransferase superfamily. C5-methyltransferase family.</text>
</comment>
<dbReference type="InterPro" id="IPR001525">
    <property type="entry name" value="C5_MeTfrase"/>
</dbReference>
<dbReference type="InterPro" id="IPR050750">
    <property type="entry name" value="C5-MTase"/>
</dbReference>
<protein>
    <recommendedName>
        <fullName evidence="7">Cytosine-specific methyltransferase</fullName>
        <ecNumber evidence="7">2.1.1.37</ecNumber>
    </recommendedName>
</protein>